<keyword evidence="1" id="KW-0732">Signal</keyword>
<gene>
    <name evidence="2" type="ORF">PQG89_11245</name>
</gene>
<dbReference type="RefSeq" id="WP_272696692.1">
    <property type="nucleotide sequence ID" value="NZ_JAQPYW010000050.1"/>
</dbReference>
<feature type="signal peptide" evidence="1">
    <location>
        <begin position="1"/>
        <end position="21"/>
    </location>
</feature>
<evidence type="ECO:0000313" key="2">
    <source>
        <dbReference type="EMBL" id="MDC7150000.1"/>
    </source>
</evidence>
<dbReference type="AlphaFoldDB" id="A0AAW6I3Z7"/>
<dbReference type="EMBL" id="JAQPYX010000089">
    <property type="protein sequence ID" value="MDC7150000.1"/>
    <property type="molecule type" value="Genomic_DNA"/>
</dbReference>
<feature type="chain" id="PRO_5043453849" description="Conjugal transfer protein TraI" evidence="1">
    <location>
        <begin position="22"/>
        <end position="227"/>
    </location>
</feature>
<organism evidence="2 3">
    <name type="scientific">Parabacteroides johnsonii</name>
    <dbReference type="NCBI Taxonomy" id="387661"/>
    <lineage>
        <taxon>Bacteria</taxon>
        <taxon>Pseudomonadati</taxon>
        <taxon>Bacteroidota</taxon>
        <taxon>Bacteroidia</taxon>
        <taxon>Bacteroidales</taxon>
        <taxon>Tannerellaceae</taxon>
        <taxon>Parabacteroides</taxon>
    </lineage>
</organism>
<evidence type="ECO:0000256" key="1">
    <source>
        <dbReference type="SAM" id="SignalP"/>
    </source>
</evidence>
<dbReference type="Proteomes" id="UP001213646">
    <property type="component" value="Unassembled WGS sequence"/>
</dbReference>
<accession>A0AAW6I3Z7</accession>
<proteinExistence type="predicted"/>
<sequence>MKRTILIVMLLTGICIGKIQAQNDPVLAGMILLYTDKAQKELKNQEKVMMLQTTGHIWTKEEVQATADLQREFNKYLDSFRSIVCYAAQIYGFYHEISRLTDNMEDFTRQVSRSTTNALAVALSTERNRIYRELMLGSVEIVNDIRMACLAENKMTERERMEIVFGIRPKLKLMNTKLQRLTKAVKYTTMSDIWYEIDEGARPVADKREIVEAAKRRWKQIGKNVRP</sequence>
<evidence type="ECO:0008006" key="4">
    <source>
        <dbReference type="Google" id="ProtNLM"/>
    </source>
</evidence>
<protein>
    <recommendedName>
        <fullName evidence="4">Conjugal transfer protein TraI</fullName>
    </recommendedName>
</protein>
<evidence type="ECO:0000313" key="3">
    <source>
        <dbReference type="Proteomes" id="UP001213646"/>
    </source>
</evidence>
<name>A0AAW6I3Z7_9BACT</name>
<comment type="caution">
    <text evidence="2">The sequence shown here is derived from an EMBL/GenBank/DDBJ whole genome shotgun (WGS) entry which is preliminary data.</text>
</comment>
<reference evidence="2" key="1">
    <citation type="submission" date="2023-01" db="EMBL/GenBank/DDBJ databases">
        <title>Exploring GABA producing Bacteroides strains toward improving mental health.</title>
        <authorList>
            <person name="Yousuf B."/>
            <person name="Bouhlel N.E."/>
            <person name="Mottawea W."/>
            <person name="Hammami R."/>
        </authorList>
    </citation>
    <scope>NUCLEOTIDE SEQUENCE</scope>
    <source>
        <strain evidence="2">UO.H1047</strain>
    </source>
</reference>